<feature type="transmembrane region" description="Helical" evidence="1">
    <location>
        <begin position="207"/>
        <end position="228"/>
    </location>
</feature>
<evidence type="ECO:0000256" key="1">
    <source>
        <dbReference type="SAM" id="Phobius"/>
    </source>
</evidence>
<keyword evidence="1" id="KW-0472">Membrane</keyword>
<proteinExistence type="predicted"/>
<comment type="caution">
    <text evidence="2">The sequence shown here is derived from an EMBL/GenBank/DDBJ whole genome shotgun (WGS) entry which is preliminary data.</text>
</comment>
<feature type="transmembrane region" description="Helical" evidence="1">
    <location>
        <begin position="124"/>
        <end position="146"/>
    </location>
</feature>
<dbReference type="Proteomes" id="UP001597502">
    <property type="component" value="Unassembled WGS sequence"/>
</dbReference>
<feature type="transmembrane region" description="Helical" evidence="1">
    <location>
        <begin position="97"/>
        <end position="118"/>
    </location>
</feature>
<accession>A0ABW5V320</accession>
<feature type="transmembrane region" description="Helical" evidence="1">
    <location>
        <begin position="272"/>
        <end position="292"/>
    </location>
</feature>
<organism evidence="2 3">
    <name type="scientific">Lentibacillus juripiscarius</name>
    <dbReference type="NCBI Taxonomy" id="257446"/>
    <lineage>
        <taxon>Bacteria</taxon>
        <taxon>Bacillati</taxon>
        <taxon>Bacillota</taxon>
        <taxon>Bacilli</taxon>
        <taxon>Bacillales</taxon>
        <taxon>Bacillaceae</taxon>
        <taxon>Lentibacillus</taxon>
    </lineage>
</organism>
<reference evidence="3" key="1">
    <citation type="journal article" date="2019" name="Int. J. Syst. Evol. Microbiol.">
        <title>The Global Catalogue of Microorganisms (GCM) 10K type strain sequencing project: providing services to taxonomists for standard genome sequencing and annotation.</title>
        <authorList>
            <consortium name="The Broad Institute Genomics Platform"/>
            <consortium name="The Broad Institute Genome Sequencing Center for Infectious Disease"/>
            <person name="Wu L."/>
            <person name="Ma J."/>
        </authorList>
    </citation>
    <scope>NUCLEOTIDE SEQUENCE [LARGE SCALE GENOMIC DNA]</scope>
    <source>
        <strain evidence="3">TISTR 1535</strain>
    </source>
</reference>
<dbReference type="RefSeq" id="WP_382392252.1">
    <property type="nucleotide sequence ID" value="NZ_JBHUNA010000009.1"/>
</dbReference>
<keyword evidence="1" id="KW-1133">Transmembrane helix</keyword>
<keyword evidence="3" id="KW-1185">Reference proteome</keyword>
<feature type="transmembrane region" description="Helical" evidence="1">
    <location>
        <begin position="158"/>
        <end position="178"/>
    </location>
</feature>
<name>A0ABW5V320_9BACI</name>
<feature type="transmembrane region" description="Helical" evidence="1">
    <location>
        <begin position="12"/>
        <end position="31"/>
    </location>
</feature>
<sequence length="306" mass="34088">MNTAVSKNVTIISYVIAITFIITMITTSVLLNNHQIILPELAAMAIAMWVYREAGWIRHPSKILFAPSLTAVIGFMVNLLPIFYVGKVGIALVLLMLLLRLIQSNLAPSIATGLLPIVIDVDGWSFIISTSILTFILMLGVLIFRLNNGIEAEVKIHYKYMVVFLVLNFIWISLTWAVGYPQLAAIPPILVVVYESLQKPMYNGKVAFKQSLVLTISATVGTLLYFTLDSWILLTLIDMILMYILLRIVAIRIPAVYAFPLLPFIFPEKVVGMLPLGSLITCVLLFGSVLAYKKLEIKRSGKVMQI</sequence>
<feature type="transmembrane region" description="Helical" evidence="1">
    <location>
        <begin position="240"/>
        <end position="266"/>
    </location>
</feature>
<dbReference type="EMBL" id="JBHUNA010000009">
    <property type="protein sequence ID" value="MFD2760397.1"/>
    <property type="molecule type" value="Genomic_DNA"/>
</dbReference>
<evidence type="ECO:0000313" key="2">
    <source>
        <dbReference type="EMBL" id="MFD2760397.1"/>
    </source>
</evidence>
<evidence type="ECO:0008006" key="4">
    <source>
        <dbReference type="Google" id="ProtNLM"/>
    </source>
</evidence>
<protein>
    <recommendedName>
        <fullName evidence="4">HPP family protein</fullName>
    </recommendedName>
</protein>
<feature type="transmembrane region" description="Helical" evidence="1">
    <location>
        <begin position="64"/>
        <end position="85"/>
    </location>
</feature>
<keyword evidence="1" id="KW-0812">Transmembrane</keyword>
<evidence type="ECO:0000313" key="3">
    <source>
        <dbReference type="Proteomes" id="UP001597502"/>
    </source>
</evidence>
<gene>
    <name evidence="2" type="ORF">ACFSUO_05360</name>
</gene>